<dbReference type="Gene3D" id="3.30.70.1890">
    <property type="match status" value="1"/>
</dbReference>
<dbReference type="InterPro" id="IPR045747">
    <property type="entry name" value="CRISPR-assoc_prot_Cas6_N_sf"/>
</dbReference>
<evidence type="ECO:0000256" key="1">
    <source>
        <dbReference type="ARBA" id="ARBA00023118"/>
    </source>
</evidence>
<dbReference type="Gene3D" id="3.30.70.1900">
    <property type="match status" value="1"/>
</dbReference>
<dbReference type="EMBL" id="FOGW01000010">
    <property type="protein sequence ID" value="SER80090.1"/>
    <property type="molecule type" value="Genomic_DNA"/>
</dbReference>
<dbReference type="PANTHER" id="PTHR36984:SF3">
    <property type="entry name" value="CRISPR-ASSOCIATED ENDORIBONUCLEASE CAS6"/>
    <property type="match status" value="1"/>
</dbReference>
<dbReference type="InterPro" id="IPR049435">
    <property type="entry name" value="Cas_Cas6_C"/>
</dbReference>
<dbReference type="Pfam" id="PF01881">
    <property type="entry name" value="Cas_Cas6_C"/>
    <property type="match status" value="1"/>
</dbReference>
<dbReference type="CDD" id="cd21140">
    <property type="entry name" value="Cas6_I-like"/>
    <property type="match status" value="1"/>
</dbReference>
<dbReference type="Proteomes" id="UP000182471">
    <property type="component" value="Unassembled WGS sequence"/>
</dbReference>
<dbReference type="GO" id="GO:0016788">
    <property type="term" value="F:hydrolase activity, acting on ester bonds"/>
    <property type="evidence" value="ECO:0007669"/>
    <property type="project" value="InterPro"/>
</dbReference>
<keyword evidence="1" id="KW-0051">Antiviral defense</keyword>
<protein>
    <submittedName>
        <fullName evidence="3">CRISPR-associated endoribonuclease Cas6</fullName>
    </submittedName>
</protein>
<dbReference type="PANTHER" id="PTHR36984">
    <property type="entry name" value="CRISPR-ASSOCIATED ENDORIBONUCLEASE CAS6 1"/>
    <property type="match status" value="1"/>
</dbReference>
<evidence type="ECO:0000313" key="4">
    <source>
        <dbReference type="Proteomes" id="UP000182471"/>
    </source>
</evidence>
<feature type="domain" description="CRISPR associated protein Cas6 C-terminal" evidence="2">
    <location>
        <begin position="119"/>
        <end position="232"/>
    </location>
</feature>
<reference evidence="4" key="1">
    <citation type="submission" date="2016-10" db="EMBL/GenBank/DDBJ databases">
        <authorList>
            <person name="Varghese N."/>
            <person name="Submissions S."/>
        </authorList>
    </citation>
    <scope>NUCLEOTIDE SEQUENCE [LARGE SCALE GENOMIC DNA]</scope>
    <source>
        <strain evidence="4">S1b</strain>
    </source>
</reference>
<organism evidence="3 4">
    <name type="scientific">Lachnobacterium bovis</name>
    <dbReference type="NCBI Taxonomy" id="140626"/>
    <lineage>
        <taxon>Bacteria</taxon>
        <taxon>Bacillati</taxon>
        <taxon>Bacillota</taxon>
        <taxon>Clostridia</taxon>
        <taxon>Lachnospirales</taxon>
        <taxon>Lachnospiraceae</taxon>
        <taxon>Lachnobacterium</taxon>
    </lineage>
</organism>
<dbReference type="RefSeq" id="WP_074730556.1">
    <property type="nucleotide sequence ID" value="NZ_FOGW01000010.1"/>
</dbReference>
<accession>A0A1H9S540</accession>
<sequence>MKITMVFRLEKSEINKDWRRLFLSYLKARIEEENEEYFESMYSEGKTIQKPFCFWGFLPGLKFEDDVAKIQGHEVKFYVSSTDIKFLFMLNNACLKEKNKKYPLANKNYMCLVDSKISKTKEIDESEIIIKMLSPLVCRKHNRETNRDLYFLPEEEGFEETLNDILQKKFYSSTDVPKIEVLKTKKVVIKAYSANIPSSLGVFRLKGNIAQLNELYLNGLGSKTASGFGKFELIN</sequence>
<evidence type="ECO:0000313" key="3">
    <source>
        <dbReference type="EMBL" id="SER80090.1"/>
    </source>
</evidence>
<name>A0A1H9S540_9FIRM</name>
<dbReference type="InterPro" id="IPR010156">
    <property type="entry name" value="CRISPR-assoc_prot_Cas6"/>
</dbReference>
<keyword evidence="4" id="KW-1185">Reference proteome</keyword>
<dbReference type="AlphaFoldDB" id="A0A1H9S540"/>
<dbReference type="GO" id="GO:0051607">
    <property type="term" value="P:defense response to virus"/>
    <property type="evidence" value="ECO:0007669"/>
    <property type="project" value="UniProtKB-KW"/>
</dbReference>
<dbReference type="NCBIfam" id="TIGR01877">
    <property type="entry name" value="cas_cas6"/>
    <property type="match status" value="1"/>
</dbReference>
<evidence type="ECO:0000259" key="2">
    <source>
        <dbReference type="Pfam" id="PF01881"/>
    </source>
</evidence>
<proteinExistence type="predicted"/>
<gene>
    <name evidence="3" type="ORF">SAMN02910429_01140</name>
</gene>